<feature type="transmembrane region" description="Helical" evidence="2">
    <location>
        <begin position="53"/>
        <end position="74"/>
    </location>
</feature>
<evidence type="ECO:0000256" key="1">
    <source>
        <dbReference type="SAM" id="MobiDB-lite"/>
    </source>
</evidence>
<accession>A0ABQ5QV82</accession>
<reference evidence="3" key="1">
    <citation type="submission" date="2022-12" db="EMBL/GenBank/DDBJ databases">
        <title>New Phytohabitans aurantiacus sp. RD004123 nov., an actinomycete isolated from soil.</title>
        <authorList>
            <person name="Triningsih D.W."/>
            <person name="Harunari E."/>
            <person name="Igarashi Y."/>
        </authorList>
    </citation>
    <scope>NUCLEOTIDE SEQUENCE</scope>
    <source>
        <strain evidence="3">RD004123</strain>
    </source>
</reference>
<keyword evidence="2" id="KW-0812">Transmembrane</keyword>
<gene>
    <name evidence="3" type="ORF">Pa4123_25350</name>
</gene>
<feature type="compositionally biased region" description="Pro residues" evidence="1">
    <location>
        <begin position="75"/>
        <end position="92"/>
    </location>
</feature>
<comment type="caution">
    <text evidence="3">The sequence shown here is derived from an EMBL/GenBank/DDBJ whole genome shotgun (WGS) entry which is preliminary data.</text>
</comment>
<keyword evidence="2" id="KW-0472">Membrane</keyword>
<proteinExistence type="predicted"/>
<organism evidence="3 4">
    <name type="scientific">Phytohabitans aurantiacus</name>
    <dbReference type="NCBI Taxonomy" id="3016789"/>
    <lineage>
        <taxon>Bacteria</taxon>
        <taxon>Bacillati</taxon>
        <taxon>Actinomycetota</taxon>
        <taxon>Actinomycetes</taxon>
        <taxon>Micromonosporales</taxon>
        <taxon>Micromonosporaceae</taxon>
    </lineage>
</organism>
<evidence type="ECO:0000313" key="4">
    <source>
        <dbReference type="Proteomes" id="UP001144280"/>
    </source>
</evidence>
<evidence type="ECO:0000313" key="3">
    <source>
        <dbReference type="EMBL" id="GLH97260.1"/>
    </source>
</evidence>
<dbReference type="RefSeq" id="WP_281894952.1">
    <property type="nucleotide sequence ID" value="NZ_BSDI01000009.1"/>
</dbReference>
<keyword evidence="4" id="KW-1185">Reference proteome</keyword>
<dbReference type="EMBL" id="BSDI01000009">
    <property type="protein sequence ID" value="GLH97260.1"/>
    <property type="molecule type" value="Genomic_DNA"/>
</dbReference>
<evidence type="ECO:0000256" key="2">
    <source>
        <dbReference type="SAM" id="Phobius"/>
    </source>
</evidence>
<feature type="region of interest" description="Disordered" evidence="1">
    <location>
        <begin position="74"/>
        <end position="94"/>
    </location>
</feature>
<name>A0ABQ5QV82_9ACTN</name>
<sequence>MSDDDFRDDDLVRRAAVVMDPTYGRPVPAPRRNAAELIQMAHRQRRSTIARRVSWVVMPVLLVVAAAVGLATGAPPKPPVVAPSPSAAPSPSPLAVADHADAVPARAPLTVLEGKVGAGSDLRRTGRYTFVHLRTWASDTTGLSTAVNRDEKLWWTPDRAGRQLVIDLTTAPAREEVTEYKRGQLAVPVPDPSAEPAILASQLAEHQPFDAGPHAALRAVVDLYRYHALDAAHRGAALRVLADTDGMTYLGDTVDRAGRPGVAVAADSDAGAVREVAVFDPETGAMLSYERLDRSADETRLTDFIVFLAAGHTDHAA</sequence>
<evidence type="ECO:0008006" key="5">
    <source>
        <dbReference type="Google" id="ProtNLM"/>
    </source>
</evidence>
<protein>
    <recommendedName>
        <fullName evidence="5">CU044_5270 family protein</fullName>
    </recommendedName>
</protein>
<dbReference type="Proteomes" id="UP001144280">
    <property type="component" value="Unassembled WGS sequence"/>
</dbReference>
<keyword evidence="2" id="KW-1133">Transmembrane helix</keyword>